<organism evidence="1 2">
    <name type="scientific">Caerostris darwini</name>
    <dbReference type="NCBI Taxonomy" id="1538125"/>
    <lineage>
        <taxon>Eukaryota</taxon>
        <taxon>Metazoa</taxon>
        <taxon>Ecdysozoa</taxon>
        <taxon>Arthropoda</taxon>
        <taxon>Chelicerata</taxon>
        <taxon>Arachnida</taxon>
        <taxon>Araneae</taxon>
        <taxon>Araneomorphae</taxon>
        <taxon>Entelegynae</taxon>
        <taxon>Araneoidea</taxon>
        <taxon>Araneidae</taxon>
        <taxon>Caerostris</taxon>
    </lineage>
</organism>
<name>A0AAV4QSZ9_9ARAC</name>
<reference evidence="1 2" key="1">
    <citation type="submission" date="2021-06" db="EMBL/GenBank/DDBJ databases">
        <title>Caerostris darwini draft genome.</title>
        <authorList>
            <person name="Kono N."/>
            <person name="Arakawa K."/>
        </authorList>
    </citation>
    <scope>NUCLEOTIDE SEQUENCE [LARGE SCALE GENOMIC DNA]</scope>
</reference>
<sequence>MTVQLKETLVRGARGTTRKDSSVFANESVIDLFGLWVQLPGCTPFSFSMWVKTNIEQVPLAPRSGSVGGLDSRAIAKAVDGESRGRSRIVRGAPICLTRGWEGEGGGLTVATFGPHVRGGGAGGSTHRMLSIDPLDVGLRCGRRWDLPSAGFFFVLGVLSHPLD</sequence>
<evidence type="ECO:0000313" key="2">
    <source>
        <dbReference type="Proteomes" id="UP001054837"/>
    </source>
</evidence>
<protein>
    <submittedName>
        <fullName evidence="1">Uncharacterized protein</fullName>
    </submittedName>
</protein>
<gene>
    <name evidence="1" type="ORF">CDAR_604121</name>
</gene>
<dbReference type="Proteomes" id="UP001054837">
    <property type="component" value="Unassembled WGS sequence"/>
</dbReference>
<proteinExistence type="predicted"/>
<evidence type="ECO:0000313" key="1">
    <source>
        <dbReference type="EMBL" id="GIY10773.1"/>
    </source>
</evidence>
<keyword evidence="2" id="KW-1185">Reference proteome</keyword>
<accession>A0AAV4QSZ9</accession>
<dbReference type="AlphaFoldDB" id="A0AAV4QSZ9"/>
<comment type="caution">
    <text evidence="1">The sequence shown here is derived from an EMBL/GenBank/DDBJ whole genome shotgun (WGS) entry which is preliminary data.</text>
</comment>
<dbReference type="EMBL" id="BPLQ01004793">
    <property type="protein sequence ID" value="GIY10773.1"/>
    <property type="molecule type" value="Genomic_DNA"/>
</dbReference>